<evidence type="ECO:0000313" key="6">
    <source>
        <dbReference type="Proteomes" id="UP000242519"/>
    </source>
</evidence>
<comment type="caution">
    <text evidence="5">The sequence shown here is derived from an EMBL/GenBank/DDBJ whole genome shotgun (WGS) entry which is preliminary data.</text>
</comment>
<dbReference type="SUPFAM" id="SSF53474">
    <property type="entry name" value="alpha/beta-Hydrolases"/>
    <property type="match status" value="1"/>
</dbReference>
<evidence type="ECO:0000256" key="3">
    <source>
        <dbReference type="SAM" id="MobiDB-lite"/>
    </source>
</evidence>
<reference evidence="5 6" key="1">
    <citation type="submission" date="2017-04" db="EMBL/GenBank/DDBJ databases">
        <title>Draft genome sequence of Marssonina coronaria NL1: causal agent of apple blotch.</title>
        <authorList>
            <person name="Cheng Q."/>
        </authorList>
    </citation>
    <scope>NUCLEOTIDE SEQUENCE [LARGE SCALE GENOMIC DNA]</scope>
    <source>
        <strain evidence="5 6">NL1</strain>
    </source>
</reference>
<keyword evidence="2" id="KW-0378">Hydrolase</keyword>
<dbReference type="STRING" id="503106.A0A218ZFU4"/>
<dbReference type="InterPro" id="IPR000073">
    <property type="entry name" value="AB_hydrolase_1"/>
</dbReference>
<dbReference type="PANTHER" id="PTHR43248">
    <property type="entry name" value="2-SUCCINYL-6-HYDROXY-2,4-CYCLOHEXADIENE-1-CARBOXYLATE SYNTHASE"/>
    <property type="match status" value="1"/>
</dbReference>
<comment type="similarity">
    <text evidence="1">Belongs to the peptidase S33 family.</text>
</comment>
<organism evidence="5 6">
    <name type="scientific">Diplocarpon coronariae</name>
    <dbReference type="NCBI Taxonomy" id="2795749"/>
    <lineage>
        <taxon>Eukaryota</taxon>
        <taxon>Fungi</taxon>
        <taxon>Dikarya</taxon>
        <taxon>Ascomycota</taxon>
        <taxon>Pezizomycotina</taxon>
        <taxon>Leotiomycetes</taxon>
        <taxon>Helotiales</taxon>
        <taxon>Drepanopezizaceae</taxon>
        <taxon>Diplocarpon</taxon>
    </lineage>
</organism>
<feature type="compositionally biased region" description="Pro residues" evidence="3">
    <location>
        <begin position="343"/>
        <end position="352"/>
    </location>
</feature>
<proteinExistence type="inferred from homology"/>
<dbReference type="AlphaFoldDB" id="A0A218ZFU4"/>
<accession>A0A218ZFU4</accession>
<name>A0A218ZFU4_9HELO</name>
<sequence length="472" mass="52015">MIWYPCYEIYDCARLEVPLDWLDPSDARRAVIAVIRYNATDLSSYAGPVFVNPGGPGGSGVWFVKQLAPYYQSVVGKNHDIISFDPRGVGFTSPQVSCWNNTNPSLSSYLWDLTEPPVLDAHMGTIYDSYAHASAFSTQCSSQIYETGQFVGTASVARDMLHMLEKMHLQKLKYWGFSYGTFLGVTFASLFPDRVGRMVNDGNVDARDYVSGAATHFLTDTDLVMNSFYVFCHQAGPDRCAFYASSAEAVEARLDALLARIKMYPVIVPASRSSNPRPEIVSYSRLRRLISSSLYRPLVVFPGLASTLRALESGDGRPFIELASSQGSEELPPCDARLEKPVPTDPENPTPEVPEAEGSADASKAILCGDWDGMEGGVEAFEQYVDRLVGMSKAAGATMTSLVMGCVGWKVTAKWRYSGMSDSVSPCVVFCAHRPILHRDLEGRPLACLLKFNILHKELHDPFLTTARQNRS</sequence>
<evidence type="ECO:0000259" key="4">
    <source>
        <dbReference type="Pfam" id="PF00561"/>
    </source>
</evidence>
<evidence type="ECO:0000256" key="1">
    <source>
        <dbReference type="ARBA" id="ARBA00010088"/>
    </source>
</evidence>
<dbReference type="InterPro" id="IPR051601">
    <property type="entry name" value="Serine_prot/Carboxylest_S33"/>
</dbReference>
<dbReference type="InterPro" id="IPR029058">
    <property type="entry name" value="AB_hydrolase_fold"/>
</dbReference>
<dbReference type="EMBL" id="MZNU01000026">
    <property type="protein sequence ID" value="OWP06929.1"/>
    <property type="molecule type" value="Genomic_DNA"/>
</dbReference>
<dbReference type="Proteomes" id="UP000242519">
    <property type="component" value="Unassembled WGS sequence"/>
</dbReference>
<dbReference type="GO" id="GO:0016787">
    <property type="term" value="F:hydrolase activity"/>
    <property type="evidence" value="ECO:0007669"/>
    <property type="project" value="UniProtKB-KW"/>
</dbReference>
<protein>
    <recommendedName>
        <fullName evidence="4">AB hydrolase-1 domain-containing protein</fullName>
    </recommendedName>
</protein>
<dbReference type="Gene3D" id="3.40.50.1820">
    <property type="entry name" value="alpha/beta hydrolase"/>
    <property type="match status" value="1"/>
</dbReference>
<dbReference type="PANTHER" id="PTHR43248:SF25">
    <property type="entry name" value="AB HYDROLASE-1 DOMAIN-CONTAINING PROTEIN-RELATED"/>
    <property type="match status" value="1"/>
</dbReference>
<dbReference type="OrthoDB" id="425534at2759"/>
<dbReference type="InParanoid" id="A0A218ZFU4"/>
<gene>
    <name evidence="5" type="ORF">B2J93_9527</name>
</gene>
<keyword evidence="6" id="KW-1185">Reference proteome</keyword>
<evidence type="ECO:0000256" key="2">
    <source>
        <dbReference type="ARBA" id="ARBA00022801"/>
    </source>
</evidence>
<feature type="region of interest" description="Disordered" evidence="3">
    <location>
        <begin position="326"/>
        <end position="360"/>
    </location>
</feature>
<dbReference type="Pfam" id="PF00561">
    <property type="entry name" value="Abhydrolase_1"/>
    <property type="match status" value="1"/>
</dbReference>
<evidence type="ECO:0000313" key="5">
    <source>
        <dbReference type="EMBL" id="OWP06929.1"/>
    </source>
</evidence>
<feature type="domain" description="AB hydrolase-1" evidence="4">
    <location>
        <begin position="48"/>
        <end position="203"/>
    </location>
</feature>